<name>A0A9X2DNG4_9BACI</name>
<accession>A0A9X2DNG4</accession>
<dbReference type="AlphaFoldDB" id="A0A9X2DNG4"/>
<evidence type="ECO:0000313" key="3">
    <source>
        <dbReference type="Proteomes" id="UP001139179"/>
    </source>
</evidence>
<feature type="compositionally biased region" description="Basic and acidic residues" evidence="1">
    <location>
        <begin position="136"/>
        <end position="151"/>
    </location>
</feature>
<dbReference type="EMBL" id="JAMBOL010000005">
    <property type="protein sequence ID" value="MCM3714146.1"/>
    <property type="molecule type" value="Genomic_DNA"/>
</dbReference>
<evidence type="ECO:0000256" key="1">
    <source>
        <dbReference type="SAM" id="MobiDB-lite"/>
    </source>
</evidence>
<proteinExistence type="predicted"/>
<reference evidence="2" key="1">
    <citation type="submission" date="2022-05" db="EMBL/GenBank/DDBJ databases">
        <title>Comparative Genomics of Spacecraft Associated Microbes.</title>
        <authorList>
            <person name="Tran M.T."/>
            <person name="Wright A."/>
            <person name="Seuylemezian A."/>
            <person name="Eisen J."/>
            <person name="Coil D."/>
        </authorList>
    </citation>
    <scope>NUCLEOTIDE SEQUENCE</scope>
    <source>
        <strain evidence="2">214.1.1</strain>
    </source>
</reference>
<dbReference type="Proteomes" id="UP001139179">
    <property type="component" value="Unassembled WGS sequence"/>
</dbReference>
<sequence length="151" mass="17303">MPWDTKDYPSSLKNLDPAIRKKAIEIANAMVKDGYEESRAIPIATKQAKEWYENASKQEIKQIKQAGDQELQSHKKYSSSRPELMDKGEHVLAHEDGWAVQAEDAKRPSEVFSKKEEAIDRAREIAKNKQTHLIVHKKDGAVQEKTSYEQK</sequence>
<organism evidence="2 3">
    <name type="scientific">Halalkalibacter oceani</name>
    <dbReference type="NCBI Taxonomy" id="1653776"/>
    <lineage>
        <taxon>Bacteria</taxon>
        <taxon>Bacillati</taxon>
        <taxon>Bacillota</taxon>
        <taxon>Bacilli</taxon>
        <taxon>Bacillales</taxon>
        <taxon>Bacillaceae</taxon>
        <taxon>Halalkalibacter</taxon>
    </lineage>
</organism>
<dbReference type="InterPro" id="IPR018691">
    <property type="entry name" value="DUF2188"/>
</dbReference>
<protein>
    <submittedName>
        <fullName evidence="2">DUF2188 domain-containing protein</fullName>
    </submittedName>
</protein>
<gene>
    <name evidence="2" type="ORF">M3202_08610</name>
</gene>
<keyword evidence="3" id="KW-1185">Reference proteome</keyword>
<dbReference type="RefSeq" id="WP_251222932.1">
    <property type="nucleotide sequence ID" value="NZ_JAMBOL010000005.1"/>
</dbReference>
<comment type="caution">
    <text evidence="2">The sequence shown here is derived from an EMBL/GenBank/DDBJ whole genome shotgun (WGS) entry which is preliminary data.</text>
</comment>
<evidence type="ECO:0000313" key="2">
    <source>
        <dbReference type="EMBL" id="MCM3714146.1"/>
    </source>
</evidence>
<dbReference type="Pfam" id="PF09954">
    <property type="entry name" value="DUF2188"/>
    <property type="match status" value="1"/>
</dbReference>
<feature type="region of interest" description="Disordered" evidence="1">
    <location>
        <begin position="130"/>
        <end position="151"/>
    </location>
</feature>